<evidence type="ECO:0000256" key="5">
    <source>
        <dbReference type="ARBA" id="ARBA00022840"/>
    </source>
</evidence>
<evidence type="ECO:0000256" key="4">
    <source>
        <dbReference type="ARBA" id="ARBA00022741"/>
    </source>
</evidence>
<evidence type="ECO:0000313" key="8">
    <source>
        <dbReference type="Proteomes" id="UP001177003"/>
    </source>
</evidence>
<keyword evidence="4" id="KW-0547">Nucleotide-binding</keyword>
<dbReference type="EMBL" id="OX465080">
    <property type="protein sequence ID" value="CAI9281951.1"/>
    <property type="molecule type" value="Genomic_DNA"/>
</dbReference>
<dbReference type="GO" id="GO:0046084">
    <property type="term" value="P:adenine biosynthetic process"/>
    <property type="evidence" value="ECO:0007669"/>
    <property type="project" value="TreeGrafter"/>
</dbReference>
<dbReference type="GO" id="GO:0005524">
    <property type="term" value="F:ATP binding"/>
    <property type="evidence" value="ECO:0007669"/>
    <property type="project" value="UniProtKB-KW"/>
</dbReference>
<dbReference type="EC" id="6.3.3.1" evidence="2"/>
<evidence type="ECO:0000313" key="7">
    <source>
        <dbReference type="EMBL" id="CAI9281951.1"/>
    </source>
</evidence>
<name>A0AA36E3T2_LACSI</name>
<feature type="domain" description="PurM-like C-terminal" evidence="6">
    <location>
        <begin position="21"/>
        <end position="117"/>
    </location>
</feature>
<reference evidence="7" key="1">
    <citation type="submission" date="2023-04" db="EMBL/GenBank/DDBJ databases">
        <authorList>
            <person name="Vijverberg K."/>
            <person name="Xiong W."/>
            <person name="Schranz E."/>
        </authorList>
    </citation>
    <scope>NUCLEOTIDE SEQUENCE</scope>
</reference>
<sequence>MLIFLRSFLGTNGVLDIISKASNKGIKGIAHIPGGGFIDTIFRVFAIGLGALVYNDSCSVPPISKWIQKAGGIEDGEMKRTFIIGIGMVLVVSKEVSERVVKEECEMLYRVGEVFSDSPRDSVQFIEWLPSSCPHALLIANFHGRITIWTQPSHIFKVMEFIGKKEGLQPPPGFAARITKKIWSEFKERLLHEVLKRLDSELKHEVCHWAAYYVASAKRRVDEYKYTQMMQETGGYQSMVDESELLWS</sequence>
<dbReference type="InterPro" id="IPR036676">
    <property type="entry name" value="PurM-like_C_sf"/>
</dbReference>
<keyword evidence="8" id="KW-1185">Reference proteome</keyword>
<proteinExistence type="predicted"/>
<organism evidence="7 8">
    <name type="scientific">Lactuca saligna</name>
    <name type="common">Willowleaf lettuce</name>
    <dbReference type="NCBI Taxonomy" id="75948"/>
    <lineage>
        <taxon>Eukaryota</taxon>
        <taxon>Viridiplantae</taxon>
        <taxon>Streptophyta</taxon>
        <taxon>Embryophyta</taxon>
        <taxon>Tracheophyta</taxon>
        <taxon>Spermatophyta</taxon>
        <taxon>Magnoliopsida</taxon>
        <taxon>eudicotyledons</taxon>
        <taxon>Gunneridae</taxon>
        <taxon>Pentapetalae</taxon>
        <taxon>asterids</taxon>
        <taxon>campanulids</taxon>
        <taxon>Asterales</taxon>
        <taxon>Asteraceae</taxon>
        <taxon>Cichorioideae</taxon>
        <taxon>Cichorieae</taxon>
        <taxon>Lactucinae</taxon>
        <taxon>Lactuca</taxon>
    </lineage>
</organism>
<evidence type="ECO:0000256" key="2">
    <source>
        <dbReference type="ARBA" id="ARBA00013047"/>
    </source>
</evidence>
<dbReference type="InterPro" id="IPR010918">
    <property type="entry name" value="PurM-like_C_dom"/>
</dbReference>
<dbReference type="GO" id="GO:0005829">
    <property type="term" value="C:cytosol"/>
    <property type="evidence" value="ECO:0007669"/>
    <property type="project" value="TreeGrafter"/>
</dbReference>
<accession>A0AA36E3T2</accession>
<dbReference type="GO" id="GO:0006189">
    <property type="term" value="P:'de novo' IMP biosynthetic process"/>
    <property type="evidence" value="ECO:0007669"/>
    <property type="project" value="InterPro"/>
</dbReference>
<evidence type="ECO:0000256" key="3">
    <source>
        <dbReference type="ARBA" id="ARBA00022598"/>
    </source>
</evidence>
<dbReference type="PANTHER" id="PTHR10520:SF12">
    <property type="entry name" value="TRIFUNCTIONAL PURINE BIOSYNTHETIC PROTEIN ADENOSINE-3"/>
    <property type="match status" value="1"/>
</dbReference>
<dbReference type="InterPro" id="IPR004733">
    <property type="entry name" value="PurM_cligase"/>
</dbReference>
<keyword evidence="3" id="KW-0436">Ligase</keyword>
<dbReference type="SUPFAM" id="SSF56042">
    <property type="entry name" value="PurM C-terminal domain-like"/>
    <property type="match status" value="1"/>
</dbReference>
<dbReference type="PANTHER" id="PTHR10520">
    <property type="entry name" value="TRIFUNCTIONAL PURINE BIOSYNTHETIC PROTEIN ADENOSINE-3-RELATED"/>
    <property type="match status" value="1"/>
</dbReference>
<gene>
    <name evidence="7" type="ORF">LSALG_LOCUS21617</name>
</gene>
<dbReference type="Gene3D" id="3.90.650.10">
    <property type="entry name" value="PurM-like C-terminal domain"/>
    <property type="match status" value="1"/>
</dbReference>
<protein>
    <recommendedName>
        <fullName evidence="2">phosphoribosylformylglycinamidine cyclo-ligase</fullName>
        <ecNumber evidence="2">6.3.3.1</ecNumber>
    </recommendedName>
</protein>
<keyword evidence="5" id="KW-0067">ATP-binding</keyword>
<dbReference type="GO" id="GO:0004641">
    <property type="term" value="F:phosphoribosylformylglycinamidine cyclo-ligase activity"/>
    <property type="evidence" value="ECO:0007669"/>
    <property type="project" value="UniProtKB-EC"/>
</dbReference>
<evidence type="ECO:0000259" key="6">
    <source>
        <dbReference type="Pfam" id="PF02769"/>
    </source>
</evidence>
<dbReference type="GO" id="GO:0004637">
    <property type="term" value="F:phosphoribosylamine-glycine ligase activity"/>
    <property type="evidence" value="ECO:0007669"/>
    <property type="project" value="TreeGrafter"/>
</dbReference>
<comment type="pathway">
    <text evidence="1">Purine metabolism; IMP biosynthesis via de novo pathway; 5-amino-1-(5-phospho-D-ribosyl)imidazole from N(2)-formyl-N(1)-(5-phospho-D-ribosyl)glycinamide: step 2/2.</text>
</comment>
<evidence type="ECO:0000256" key="1">
    <source>
        <dbReference type="ARBA" id="ARBA00004686"/>
    </source>
</evidence>
<dbReference type="Pfam" id="PF02769">
    <property type="entry name" value="AIRS_C"/>
    <property type="match status" value="1"/>
</dbReference>
<dbReference type="Proteomes" id="UP001177003">
    <property type="component" value="Chromosome 4"/>
</dbReference>
<dbReference type="AlphaFoldDB" id="A0AA36E3T2"/>